<dbReference type="EMBL" id="QSUL01000005">
    <property type="protein sequence ID" value="RGN36491.1"/>
    <property type="molecule type" value="Genomic_DNA"/>
</dbReference>
<name>A0A3E5BFX3_9BACE</name>
<dbReference type="RefSeq" id="WP_117723979.1">
    <property type="nucleotide sequence ID" value="NZ_QSUL01000005.1"/>
</dbReference>
<evidence type="ECO:0000259" key="1">
    <source>
        <dbReference type="Pfam" id="PF08450"/>
    </source>
</evidence>
<dbReference type="Pfam" id="PF08450">
    <property type="entry name" value="SGL"/>
    <property type="match status" value="1"/>
</dbReference>
<organism evidence="2 3">
    <name type="scientific">Bacteroides oleiciplenus</name>
    <dbReference type="NCBI Taxonomy" id="626931"/>
    <lineage>
        <taxon>Bacteria</taxon>
        <taxon>Pseudomonadati</taxon>
        <taxon>Bacteroidota</taxon>
        <taxon>Bacteroidia</taxon>
        <taxon>Bacteroidales</taxon>
        <taxon>Bacteroidaceae</taxon>
        <taxon>Bacteroides</taxon>
    </lineage>
</organism>
<dbReference type="SUPFAM" id="SSF53474">
    <property type="entry name" value="alpha/beta-Hydrolases"/>
    <property type="match status" value="1"/>
</dbReference>
<dbReference type="Proteomes" id="UP000260983">
    <property type="component" value="Unassembled WGS sequence"/>
</dbReference>
<evidence type="ECO:0000313" key="3">
    <source>
        <dbReference type="Proteomes" id="UP000260983"/>
    </source>
</evidence>
<evidence type="ECO:0000313" key="2">
    <source>
        <dbReference type="EMBL" id="RGN36491.1"/>
    </source>
</evidence>
<feature type="domain" description="SMP-30/Gluconolactonase/LRE-like region" evidence="1">
    <location>
        <begin position="438"/>
        <end position="546"/>
    </location>
</feature>
<dbReference type="PANTHER" id="PTHR48098">
    <property type="entry name" value="ENTEROCHELIN ESTERASE-RELATED"/>
    <property type="match status" value="1"/>
</dbReference>
<dbReference type="InterPro" id="IPR000801">
    <property type="entry name" value="Esterase-like"/>
</dbReference>
<dbReference type="InterPro" id="IPR029058">
    <property type="entry name" value="AB_hydrolase_fold"/>
</dbReference>
<sequence>MKLMERGLLVYFLSFFFCLCHGGNGAGNKEKARVEYGEHIYARFESPLIFPGTIRDVDVYVPAQYDGKSPVPVCVFQDGLFYRADTIVSELIENKEIPVMILVAASPGQVTGDFDPDSPRSNRTYEYDTPSPRFGQFLLEELLPFVESLKTSDGKRIFFSQDRNDRMITGCSSGAACAFNVAWNTDAFSRVYTACGSFTGLRGSFTNAILVQKFEPKPIRFYLQSGTRDMWTSFGDWWSANQAMVRALNFAGYDYSYQFIENAEHCDDNVVKVFPDAMRFLWKGYPLNKPSTKGKTRNSMLNQVLLEGKTFELVMSGVDANSLLVSDHRGGVLLTSDEATVRLGNRKEKPLLNKRVVAVGINAEMLIYSLREGMSIADSLGHILKHVKCGMQLYDAAPLREGGYYIIGSHAGEQFSTIWHLSGEYELSEKENIPKRVCSLALSGNNNWLYALGYDTRRGYSYKVSRSDKDLLYGQEFFYIHVPDQYDGAEVRSAVCDDYGRIYLATAYGVQLCDYNGRCEAILSLPGNVTPVSLAWGGREMNTLYVLCDNGEVYKRELNTRGTSLNSLMPNIRVGAG</sequence>
<accession>A0A3E5BFX3</accession>
<dbReference type="SUPFAM" id="SSF63829">
    <property type="entry name" value="Calcium-dependent phosphotriesterase"/>
    <property type="match status" value="1"/>
</dbReference>
<dbReference type="InterPro" id="IPR013658">
    <property type="entry name" value="SGL"/>
</dbReference>
<dbReference type="AlphaFoldDB" id="A0A3E5BFX3"/>
<reference evidence="2 3" key="1">
    <citation type="submission" date="2018-08" db="EMBL/GenBank/DDBJ databases">
        <title>A genome reference for cultivated species of the human gut microbiota.</title>
        <authorList>
            <person name="Zou Y."/>
            <person name="Xue W."/>
            <person name="Luo G."/>
        </authorList>
    </citation>
    <scope>NUCLEOTIDE SEQUENCE [LARGE SCALE GENOMIC DNA]</scope>
    <source>
        <strain evidence="2 3">OM05-15BH</strain>
    </source>
</reference>
<dbReference type="InterPro" id="IPR050583">
    <property type="entry name" value="Mycobacterial_A85_antigen"/>
</dbReference>
<dbReference type="Pfam" id="PF00756">
    <property type="entry name" value="Esterase"/>
    <property type="match status" value="1"/>
</dbReference>
<protein>
    <recommendedName>
        <fullName evidence="1">SMP-30/Gluconolactonase/LRE-like region domain-containing protein</fullName>
    </recommendedName>
</protein>
<dbReference type="Gene3D" id="2.120.10.30">
    <property type="entry name" value="TolB, C-terminal domain"/>
    <property type="match status" value="1"/>
</dbReference>
<dbReference type="InterPro" id="IPR011042">
    <property type="entry name" value="6-blade_b-propeller_TolB-like"/>
</dbReference>
<dbReference type="PANTHER" id="PTHR48098:SF3">
    <property type="entry name" value="IRON(III) ENTEROBACTIN ESTERASE"/>
    <property type="match status" value="1"/>
</dbReference>
<gene>
    <name evidence="2" type="ORF">DXB65_08800</name>
</gene>
<dbReference type="Gene3D" id="3.40.50.1820">
    <property type="entry name" value="alpha/beta hydrolase"/>
    <property type="match status" value="1"/>
</dbReference>
<comment type="caution">
    <text evidence="2">The sequence shown here is derived from an EMBL/GenBank/DDBJ whole genome shotgun (WGS) entry which is preliminary data.</text>
</comment>
<proteinExistence type="predicted"/>